<feature type="region of interest" description="Disordered" evidence="1">
    <location>
        <begin position="1"/>
        <end position="87"/>
    </location>
</feature>
<keyword evidence="3" id="KW-1185">Reference proteome</keyword>
<dbReference type="EMBL" id="JBIAZU010000002">
    <property type="protein sequence ID" value="MFF5289937.1"/>
    <property type="molecule type" value="Genomic_DNA"/>
</dbReference>
<organism evidence="2 3">
    <name type="scientific">Paractinoplanes globisporus</name>
    <dbReference type="NCBI Taxonomy" id="113565"/>
    <lineage>
        <taxon>Bacteria</taxon>
        <taxon>Bacillati</taxon>
        <taxon>Actinomycetota</taxon>
        <taxon>Actinomycetes</taxon>
        <taxon>Micromonosporales</taxon>
        <taxon>Micromonosporaceae</taxon>
        <taxon>Paractinoplanes</taxon>
    </lineage>
</organism>
<evidence type="ECO:0000313" key="3">
    <source>
        <dbReference type="Proteomes" id="UP001602245"/>
    </source>
</evidence>
<accession>A0ABW6WD73</accession>
<sequence>MTQPAGYPQIPQQFIPPPQTPPQTPPPPYVPDAPLFPEAADEDVPWARQGTSHKPLTGRSRRHLRNLPGWDPLPPGEILVQRRHRAE</sequence>
<evidence type="ECO:0000256" key="1">
    <source>
        <dbReference type="SAM" id="MobiDB-lite"/>
    </source>
</evidence>
<dbReference type="Proteomes" id="UP001602245">
    <property type="component" value="Unassembled WGS sequence"/>
</dbReference>
<gene>
    <name evidence="2" type="ORF">ACFY35_10875</name>
</gene>
<name>A0ABW6WD73_9ACTN</name>
<proteinExistence type="predicted"/>
<feature type="compositionally biased region" description="Pro residues" evidence="1">
    <location>
        <begin position="14"/>
        <end position="31"/>
    </location>
</feature>
<dbReference type="RefSeq" id="WP_020511528.1">
    <property type="nucleotide sequence ID" value="NZ_JBIAZU010000002.1"/>
</dbReference>
<comment type="caution">
    <text evidence="2">The sequence shown here is derived from an EMBL/GenBank/DDBJ whole genome shotgun (WGS) entry which is preliminary data.</text>
</comment>
<protein>
    <submittedName>
        <fullName evidence="2">Uncharacterized protein</fullName>
    </submittedName>
</protein>
<evidence type="ECO:0000313" key="2">
    <source>
        <dbReference type="EMBL" id="MFF5289937.1"/>
    </source>
</evidence>
<reference evidence="2 3" key="1">
    <citation type="submission" date="2024-10" db="EMBL/GenBank/DDBJ databases">
        <title>The Natural Products Discovery Center: Release of the First 8490 Sequenced Strains for Exploring Actinobacteria Biosynthetic Diversity.</title>
        <authorList>
            <person name="Kalkreuter E."/>
            <person name="Kautsar S.A."/>
            <person name="Yang D."/>
            <person name="Bader C.D."/>
            <person name="Teijaro C.N."/>
            <person name="Fluegel L."/>
            <person name="Davis C.M."/>
            <person name="Simpson J.R."/>
            <person name="Lauterbach L."/>
            <person name="Steele A.D."/>
            <person name="Gui C."/>
            <person name="Meng S."/>
            <person name="Li G."/>
            <person name="Viehrig K."/>
            <person name="Ye F."/>
            <person name="Su P."/>
            <person name="Kiefer A.F."/>
            <person name="Nichols A."/>
            <person name="Cepeda A.J."/>
            <person name="Yan W."/>
            <person name="Fan B."/>
            <person name="Jiang Y."/>
            <person name="Adhikari A."/>
            <person name="Zheng C.-J."/>
            <person name="Schuster L."/>
            <person name="Cowan T.M."/>
            <person name="Smanski M.J."/>
            <person name="Chevrette M.G."/>
            <person name="De Carvalho L.P.S."/>
            <person name="Shen B."/>
        </authorList>
    </citation>
    <scope>NUCLEOTIDE SEQUENCE [LARGE SCALE GENOMIC DNA]</scope>
    <source>
        <strain evidence="2 3">NPDC000087</strain>
    </source>
</reference>